<keyword evidence="4" id="KW-0963">Cytoplasm</keyword>
<dbReference type="InterPro" id="IPR018619">
    <property type="entry name" value="Hyccin"/>
</dbReference>
<keyword evidence="5" id="KW-0472">Membrane</keyword>
<evidence type="ECO:0000313" key="10">
    <source>
        <dbReference type="Proteomes" id="UP000636800"/>
    </source>
</evidence>
<feature type="compositionally biased region" description="Low complexity" evidence="7">
    <location>
        <begin position="7"/>
        <end position="34"/>
    </location>
</feature>
<dbReference type="SMART" id="SM00256">
    <property type="entry name" value="FBOX"/>
    <property type="match status" value="1"/>
</dbReference>
<evidence type="ECO:0000256" key="3">
    <source>
        <dbReference type="ARBA" id="ARBA00022475"/>
    </source>
</evidence>
<sequence>MTITEGSPSSSSSATISSSSEINNRNSNPNPNSSSSNAIHSWWESVSKAQSCIHALSSILACPSLLALAESDRPARSLLNSGEAYLAVSAALSHPSSGSGGDPLCQWLYETYLSSDPDLRVVVLSFIPLVAGIYLSRVVTSSSSVSSVSVPSLAGFEAVLLALYGSEVKARAGKPLLISVPDLSQPSLYHTPTKATALAQSSVVGVLSPPLEPQVAVKSTKRACIVGIALDCYYRKISLIPPCSKMDFCEFVASWAGQDCTCRYEFDEEANFSSSLPTRSFDENGGDAGNAKEEMGRLAIYDAADGKCNWHEKNVSSSRRGARIPLPWELLQPVLRILGHCLLAPLIPQEVRDAASDAVRCVYARASHDITPQVILAAQSLIQLDKSSRKSAKDALKFPTPGPSSNTSTPNKPRRPEIKSCRPMLFIYSFLEQHAKNFVPDFAFDHTVAYNATCKSGLSMSNSTLLVLKIAHAANNFPEAYLVFLNGVKVVLQFIPSLVQEIPSNSASILPDIDMSAPLELGSFSSLLHMQFMGTERPWLSMYGNRIRPVVNSRPFDDPSLIHHCLPDELLFEVFSRMSPYSLGRAACVCRKWRYTVRNPLFWRSACLKTWQLSGAITNYRIVQSIYEGSWRKMWINRPRIRHDGLYVSRNTYIHTGVAEWKVTNASHLVCYFRYLRFFPSGKFLYKISPQKVKEVAKFMNASSKANSVFKGDYTQSEDQIDAVHLYSGSRPTLLRMRLRIRGTTVGANNRLDLLRLVTTGVNESEINNEDGDILGLVNGWQEDETHNPDVPAISHIRGLSPFIFIPFEEVETSIFNLPVEKMDYYVPG</sequence>
<gene>
    <name evidence="9" type="ORF">HPP92_004401</name>
</gene>
<dbReference type="Gene3D" id="1.20.1280.50">
    <property type="match status" value="1"/>
</dbReference>
<dbReference type="GO" id="GO:0072659">
    <property type="term" value="P:protein localization to plasma membrane"/>
    <property type="evidence" value="ECO:0007669"/>
    <property type="project" value="TreeGrafter"/>
</dbReference>
<comment type="subcellular location">
    <subcellularLocation>
        <location evidence="1">Cell membrane</location>
    </subcellularLocation>
    <subcellularLocation>
        <location evidence="2">Cytoplasm</location>
        <location evidence="2">Cytosol</location>
    </subcellularLocation>
</comment>
<dbReference type="GO" id="GO:0005886">
    <property type="term" value="C:plasma membrane"/>
    <property type="evidence" value="ECO:0007669"/>
    <property type="project" value="UniProtKB-SubCell"/>
</dbReference>
<comment type="similarity">
    <text evidence="6">Belongs to the Hyccin family.</text>
</comment>
<dbReference type="GO" id="GO:0005829">
    <property type="term" value="C:cytosol"/>
    <property type="evidence" value="ECO:0007669"/>
    <property type="project" value="UniProtKB-SubCell"/>
</dbReference>
<dbReference type="AlphaFoldDB" id="A0A835S3K7"/>
<evidence type="ECO:0000256" key="1">
    <source>
        <dbReference type="ARBA" id="ARBA00004236"/>
    </source>
</evidence>
<evidence type="ECO:0000256" key="2">
    <source>
        <dbReference type="ARBA" id="ARBA00004514"/>
    </source>
</evidence>
<name>A0A835S3K7_VANPL</name>
<accession>A0A835S3K7</accession>
<proteinExistence type="inferred from homology"/>
<dbReference type="Pfam" id="PF09790">
    <property type="entry name" value="Hyccin"/>
    <property type="match status" value="1"/>
</dbReference>
<dbReference type="OrthoDB" id="441446at2759"/>
<evidence type="ECO:0000256" key="7">
    <source>
        <dbReference type="SAM" id="MobiDB-lite"/>
    </source>
</evidence>
<evidence type="ECO:0000313" key="9">
    <source>
        <dbReference type="EMBL" id="KAG0499710.1"/>
    </source>
</evidence>
<evidence type="ECO:0000259" key="8">
    <source>
        <dbReference type="PROSITE" id="PS50181"/>
    </source>
</evidence>
<dbReference type="GO" id="GO:0046854">
    <property type="term" value="P:phosphatidylinositol phosphate biosynthetic process"/>
    <property type="evidence" value="ECO:0007669"/>
    <property type="project" value="TreeGrafter"/>
</dbReference>
<evidence type="ECO:0000256" key="5">
    <source>
        <dbReference type="ARBA" id="ARBA00023136"/>
    </source>
</evidence>
<dbReference type="Pfam" id="PF12937">
    <property type="entry name" value="F-box-like"/>
    <property type="match status" value="1"/>
</dbReference>
<evidence type="ECO:0000256" key="6">
    <source>
        <dbReference type="ARBA" id="ARBA00034482"/>
    </source>
</evidence>
<feature type="region of interest" description="Disordered" evidence="7">
    <location>
        <begin position="1"/>
        <end position="34"/>
    </location>
</feature>
<dbReference type="Proteomes" id="UP000636800">
    <property type="component" value="Chromosome 1"/>
</dbReference>
<keyword evidence="10" id="KW-1185">Reference proteome</keyword>
<dbReference type="PANTHER" id="PTHR31220:SF1">
    <property type="entry name" value="GH21176P"/>
    <property type="match status" value="1"/>
</dbReference>
<dbReference type="EMBL" id="JADCNL010000001">
    <property type="protein sequence ID" value="KAG0499710.1"/>
    <property type="molecule type" value="Genomic_DNA"/>
</dbReference>
<dbReference type="SUPFAM" id="SSF81383">
    <property type="entry name" value="F-box domain"/>
    <property type="match status" value="1"/>
</dbReference>
<dbReference type="PROSITE" id="PS50181">
    <property type="entry name" value="FBOX"/>
    <property type="match status" value="1"/>
</dbReference>
<protein>
    <recommendedName>
        <fullName evidence="8">F-box domain-containing protein</fullName>
    </recommendedName>
</protein>
<keyword evidence="3" id="KW-1003">Cell membrane</keyword>
<organism evidence="9 10">
    <name type="scientific">Vanilla planifolia</name>
    <name type="common">Vanilla</name>
    <dbReference type="NCBI Taxonomy" id="51239"/>
    <lineage>
        <taxon>Eukaryota</taxon>
        <taxon>Viridiplantae</taxon>
        <taxon>Streptophyta</taxon>
        <taxon>Embryophyta</taxon>
        <taxon>Tracheophyta</taxon>
        <taxon>Spermatophyta</taxon>
        <taxon>Magnoliopsida</taxon>
        <taxon>Liliopsida</taxon>
        <taxon>Asparagales</taxon>
        <taxon>Orchidaceae</taxon>
        <taxon>Vanilloideae</taxon>
        <taxon>Vanilleae</taxon>
        <taxon>Vanilla</taxon>
    </lineage>
</organism>
<dbReference type="InterPro" id="IPR045464">
    <property type="entry name" value="Hrt3/FBXO9_C"/>
</dbReference>
<dbReference type="CDD" id="cd22151">
    <property type="entry name" value="F-box_AtGID2-like"/>
    <property type="match status" value="1"/>
</dbReference>
<feature type="region of interest" description="Disordered" evidence="7">
    <location>
        <begin position="393"/>
        <end position="417"/>
    </location>
</feature>
<dbReference type="PANTHER" id="PTHR31220">
    <property type="entry name" value="HYCCIN RELATED"/>
    <property type="match status" value="1"/>
</dbReference>
<feature type="domain" description="F-box" evidence="8">
    <location>
        <begin position="560"/>
        <end position="606"/>
    </location>
</feature>
<evidence type="ECO:0000256" key="4">
    <source>
        <dbReference type="ARBA" id="ARBA00022490"/>
    </source>
</evidence>
<reference evidence="9 10" key="1">
    <citation type="journal article" date="2020" name="Nat. Food">
        <title>A phased Vanilla planifolia genome enables genetic improvement of flavour and production.</title>
        <authorList>
            <person name="Hasing T."/>
            <person name="Tang H."/>
            <person name="Brym M."/>
            <person name="Khazi F."/>
            <person name="Huang T."/>
            <person name="Chambers A.H."/>
        </authorList>
    </citation>
    <scope>NUCLEOTIDE SEQUENCE [LARGE SCALE GENOMIC DNA]</scope>
    <source>
        <tissue evidence="9">Leaf</tissue>
    </source>
</reference>
<dbReference type="InterPro" id="IPR036047">
    <property type="entry name" value="F-box-like_dom_sf"/>
</dbReference>
<dbReference type="InterPro" id="IPR001810">
    <property type="entry name" value="F-box_dom"/>
</dbReference>
<dbReference type="Pfam" id="PF19270">
    <property type="entry name" value="FBO_C"/>
    <property type="match status" value="1"/>
</dbReference>
<comment type="caution">
    <text evidence="9">The sequence shown here is derived from an EMBL/GenBank/DDBJ whole genome shotgun (WGS) entry which is preliminary data.</text>
</comment>